<feature type="non-terminal residue" evidence="1">
    <location>
        <position position="1"/>
    </location>
</feature>
<organism evidence="1 2">
    <name type="scientific">Trichonephila clavata</name>
    <name type="common">Joro spider</name>
    <name type="synonym">Nephila clavata</name>
    <dbReference type="NCBI Taxonomy" id="2740835"/>
    <lineage>
        <taxon>Eukaryota</taxon>
        <taxon>Metazoa</taxon>
        <taxon>Ecdysozoa</taxon>
        <taxon>Arthropoda</taxon>
        <taxon>Chelicerata</taxon>
        <taxon>Arachnida</taxon>
        <taxon>Araneae</taxon>
        <taxon>Araneomorphae</taxon>
        <taxon>Entelegynae</taxon>
        <taxon>Araneoidea</taxon>
        <taxon>Nephilidae</taxon>
        <taxon>Trichonephila</taxon>
    </lineage>
</organism>
<accession>A0A8X6FN41</accession>
<keyword evidence="2" id="KW-1185">Reference proteome</keyword>
<dbReference type="Proteomes" id="UP000887116">
    <property type="component" value="Unassembled WGS sequence"/>
</dbReference>
<protein>
    <submittedName>
        <fullName evidence="1">Transposable element Tc1 transposase</fullName>
    </submittedName>
</protein>
<evidence type="ECO:0000313" key="1">
    <source>
        <dbReference type="EMBL" id="GFQ84252.1"/>
    </source>
</evidence>
<dbReference type="PANTHER" id="PTHR47331">
    <property type="entry name" value="PHD-TYPE DOMAIN-CONTAINING PROTEIN"/>
    <property type="match status" value="1"/>
</dbReference>
<dbReference type="Pfam" id="PF03564">
    <property type="entry name" value="DUF1759"/>
    <property type="match status" value="1"/>
</dbReference>
<evidence type="ECO:0000313" key="2">
    <source>
        <dbReference type="Proteomes" id="UP000887116"/>
    </source>
</evidence>
<dbReference type="AlphaFoldDB" id="A0A8X6FN41"/>
<dbReference type="InterPro" id="IPR005312">
    <property type="entry name" value="DUF1759"/>
</dbReference>
<name>A0A8X6FN41_TRICU</name>
<gene>
    <name evidence="1" type="primary">X975_22733</name>
    <name evidence="1" type="ORF">TNCT_693061</name>
</gene>
<dbReference type="OrthoDB" id="5967017at2759"/>
<dbReference type="PANTHER" id="PTHR47331:SF1">
    <property type="entry name" value="GAG-LIKE PROTEIN"/>
    <property type="match status" value="1"/>
</dbReference>
<sequence>MTRDSDKKENEAEVKIEANKEAKLKAERASLRRLLTVAANSFDDIHRSMNREKNIDIQFSKIYEKAERLFKVDQEIKEIINFSDEEYGTMESYRDRFTEIRVMDCILGSIIFCRVHEDKNLREEDKFQYLLSSLKPRTKARDIAESYPPSKGNYLKVIDHLKSRFGRKDLLIEVYIRDLLALVSNKSAIKLTDLNDKPGSDLRALETLNVTTSNYAAILYPVVESCLPAEVLMAWDRHILNRDISKDLALGKEKVLENLMTFLRHEVEGEERRILAENGFGSKTNRTESHKQVQRDEPTATTLVANTYAGKISCIFCDGPHSSQDCQEISNKSYEDRKSEVIRQRCCLVCLKPGHIAKKCYSSVKSPICERRLHTLLCPYLRKGNPSSLKDKGNNAKKKTSWIRSELTIEEIRRTGFAVIDKVQSSESKEKIKWHFSSPSAPWHGGWRQRM</sequence>
<comment type="caution">
    <text evidence="1">The sequence shown here is derived from an EMBL/GenBank/DDBJ whole genome shotgun (WGS) entry which is preliminary data.</text>
</comment>
<reference evidence="1" key="1">
    <citation type="submission" date="2020-07" db="EMBL/GenBank/DDBJ databases">
        <title>Multicomponent nature underlies the extraordinary mechanical properties of spider dragline silk.</title>
        <authorList>
            <person name="Kono N."/>
            <person name="Nakamura H."/>
            <person name="Mori M."/>
            <person name="Yoshida Y."/>
            <person name="Ohtoshi R."/>
            <person name="Malay A.D."/>
            <person name="Moran D.A.P."/>
            <person name="Tomita M."/>
            <person name="Numata K."/>
            <person name="Arakawa K."/>
        </authorList>
    </citation>
    <scope>NUCLEOTIDE SEQUENCE</scope>
</reference>
<proteinExistence type="predicted"/>
<dbReference type="EMBL" id="BMAO01002913">
    <property type="protein sequence ID" value="GFQ84252.1"/>
    <property type="molecule type" value="Genomic_DNA"/>
</dbReference>